<dbReference type="AlphaFoldDB" id="A0A8H7F5Z0"/>
<accession>A0A8H7F5Z0</accession>
<comment type="caution">
    <text evidence="2">The sequence shown here is derived from an EMBL/GenBank/DDBJ whole genome shotgun (WGS) entry which is preliminary data.</text>
</comment>
<dbReference type="GO" id="GO:0015035">
    <property type="term" value="F:protein-disulfide reductase activity"/>
    <property type="evidence" value="ECO:0007669"/>
    <property type="project" value="TreeGrafter"/>
</dbReference>
<name>A0A8H7F5Z0_AGABI</name>
<dbReference type="Gene3D" id="3.40.30.10">
    <property type="entry name" value="Glutaredoxin"/>
    <property type="match status" value="1"/>
</dbReference>
<reference evidence="2 3" key="1">
    <citation type="journal article" name="Sci. Rep.">
        <title>Telomere-to-telomere assembled and centromere annotated genomes of the two main subspecies of the button mushroom Agaricus bisporus reveal especially polymorphic chromosome ends.</title>
        <authorList>
            <person name="Sonnenberg A.S.M."/>
            <person name="Sedaghat-Telgerd N."/>
            <person name="Lavrijssen B."/>
            <person name="Ohm R.A."/>
            <person name="Hendrickx P.M."/>
            <person name="Scholtmeijer K."/>
            <person name="Baars J.J.P."/>
            <person name="van Peer A."/>
        </authorList>
    </citation>
    <scope>NUCLEOTIDE SEQUENCE [LARGE SCALE GENOMIC DNA]</scope>
    <source>
        <strain evidence="2 3">H119_p4</strain>
    </source>
</reference>
<protein>
    <recommendedName>
        <fullName evidence="1">Thioredoxin domain-containing protein</fullName>
    </recommendedName>
</protein>
<gene>
    <name evidence="2" type="ORF">Agabi119p4_2843</name>
</gene>
<proteinExistence type="predicted"/>
<organism evidence="2 3">
    <name type="scientific">Agaricus bisporus var. burnettii</name>
    <dbReference type="NCBI Taxonomy" id="192524"/>
    <lineage>
        <taxon>Eukaryota</taxon>
        <taxon>Fungi</taxon>
        <taxon>Dikarya</taxon>
        <taxon>Basidiomycota</taxon>
        <taxon>Agaricomycotina</taxon>
        <taxon>Agaricomycetes</taxon>
        <taxon>Agaricomycetidae</taxon>
        <taxon>Agaricales</taxon>
        <taxon>Agaricineae</taxon>
        <taxon>Agaricaceae</taxon>
        <taxon>Agaricus</taxon>
    </lineage>
</organism>
<dbReference type="PROSITE" id="PS51352">
    <property type="entry name" value="THIOREDOXIN_2"/>
    <property type="match status" value="1"/>
</dbReference>
<dbReference type="InterPro" id="IPR036249">
    <property type="entry name" value="Thioredoxin-like_sf"/>
</dbReference>
<dbReference type="CDD" id="cd02947">
    <property type="entry name" value="TRX_family"/>
    <property type="match status" value="1"/>
</dbReference>
<dbReference type="EMBL" id="JABXXO010000004">
    <property type="protein sequence ID" value="KAF7778498.1"/>
    <property type="molecule type" value="Genomic_DNA"/>
</dbReference>
<evidence type="ECO:0000259" key="1">
    <source>
        <dbReference type="PROSITE" id="PS51352"/>
    </source>
</evidence>
<dbReference type="SUPFAM" id="SSF52833">
    <property type="entry name" value="Thioredoxin-like"/>
    <property type="match status" value="1"/>
</dbReference>
<evidence type="ECO:0000313" key="3">
    <source>
        <dbReference type="Proteomes" id="UP000629468"/>
    </source>
</evidence>
<sequence length="156" mass="17481">MTFFLRGSTTTFRTLKTSTTRSIRKSPTVSLSHRSFHSSLRISAIYSNANTETVEKVIKESQNRVVLVDFYADWCQPCRLFSPILEKVASEPNTSANGLPVDLVKVDTESEQGQQLAIKHQISSLPTVYVYKDGEAVTHFVGALPEPHLKQVLDRL</sequence>
<dbReference type="PRINTS" id="PR00421">
    <property type="entry name" value="THIOREDOXIN"/>
</dbReference>
<dbReference type="PANTHER" id="PTHR45663:SF11">
    <property type="entry name" value="GEO12009P1"/>
    <property type="match status" value="1"/>
</dbReference>
<dbReference type="InterPro" id="IPR013766">
    <property type="entry name" value="Thioredoxin_domain"/>
</dbReference>
<dbReference type="OMA" id="VLVIMQN"/>
<dbReference type="GO" id="GO:0005737">
    <property type="term" value="C:cytoplasm"/>
    <property type="evidence" value="ECO:0007669"/>
    <property type="project" value="TreeGrafter"/>
</dbReference>
<dbReference type="Pfam" id="PF00085">
    <property type="entry name" value="Thioredoxin"/>
    <property type="match status" value="1"/>
</dbReference>
<dbReference type="PANTHER" id="PTHR45663">
    <property type="entry name" value="GEO12009P1"/>
    <property type="match status" value="1"/>
</dbReference>
<evidence type="ECO:0000313" key="2">
    <source>
        <dbReference type="EMBL" id="KAF7778498.1"/>
    </source>
</evidence>
<feature type="domain" description="Thioredoxin" evidence="1">
    <location>
        <begin position="40"/>
        <end position="156"/>
    </location>
</feature>
<dbReference type="Proteomes" id="UP000629468">
    <property type="component" value="Unassembled WGS sequence"/>
</dbReference>